<dbReference type="Proteomes" id="UP000030758">
    <property type="component" value="Unassembled WGS sequence"/>
</dbReference>
<protein>
    <submittedName>
        <fullName evidence="2">Uncharacterized protein</fullName>
    </submittedName>
</protein>
<accession>A0A085LK77</accession>
<organism evidence="2 4">
    <name type="scientific">Trichuris suis</name>
    <name type="common">pig whipworm</name>
    <dbReference type="NCBI Taxonomy" id="68888"/>
    <lineage>
        <taxon>Eukaryota</taxon>
        <taxon>Metazoa</taxon>
        <taxon>Ecdysozoa</taxon>
        <taxon>Nematoda</taxon>
        <taxon>Enoplea</taxon>
        <taxon>Dorylaimia</taxon>
        <taxon>Trichinellida</taxon>
        <taxon>Trichuridae</taxon>
        <taxon>Trichuris</taxon>
    </lineage>
</organism>
<reference evidence="2 4" key="1">
    <citation type="journal article" date="2014" name="Nat. Genet.">
        <title>Genome and transcriptome of the porcine whipworm Trichuris suis.</title>
        <authorList>
            <person name="Jex A.R."/>
            <person name="Nejsum P."/>
            <person name="Schwarz E.M."/>
            <person name="Hu L."/>
            <person name="Young N.D."/>
            <person name="Hall R.S."/>
            <person name="Korhonen P.K."/>
            <person name="Liao S."/>
            <person name="Thamsborg S."/>
            <person name="Xia J."/>
            <person name="Xu P."/>
            <person name="Wang S."/>
            <person name="Scheerlinck J.P."/>
            <person name="Hofmann A."/>
            <person name="Sternberg P.W."/>
            <person name="Wang J."/>
            <person name="Gasser R.B."/>
        </authorList>
    </citation>
    <scope>NUCLEOTIDE SEQUENCE [LARGE SCALE GENOMIC DNA]</scope>
    <source>
        <strain evidence="3">DCEP-RM93F</strain>
        <strain evidence="2">DCEP-RM93M</strain>
    </source>
</reference>
<gene>
    <name evidence="2" type="ORF">M513_13751</name>
    <name evidence="3" type="ORF">M514_13751</name>
</gene>
<evidence type="ECO:0000313" key="4">
    <source>
        <dbReference type="Proteomes" id="UP000030764"/>
    </source>
</evidence>
<proteinExistence type="predicted"/>
<feature type="region of interest" description="Disordered" evidence="1">
    <location>
        <begin position="1"/>
        <end position="46"/>
    </location>
</feature>
<evidence type="ECO:0000313" key="3">
    <source>
        <dbReference type="EMBL" id="KFD59931.1"/>
    </source>
</evidence>
<keyword evidence="4" id="KW-1185">Reference proteome</keyword>
<sequence length="115" mass="12142">MVESALLGDMGKGFSGSAHTAASPAEDPPVVRISSTPKGLHTRGDERSPCVYCCDETMPGHALSDKPPIGALLVKLAESSALVSAKDLVAMQPRRPFLGRMQASCVECWYIPSAQ</sequence>
<dbReference type="Proteomes" id="UP000030764">
    <property type="component" value="Unassembled WGS sequence"/>
</dbReference>
<dbReference type="AlphaFoldDB" id="A0A085LK77"/>
<dbReference type="EMBL" id="KL363524">
    <property type="protein sequence ID" value="KFD45373.1"/>
    <property type="molecule type" value="Genomic_DNA"/>
</dbReference>
<evidence type="ECO:0000313" key="2">
    <source>
        <dbReference type="EMBL" id="KFD45373.1"/>
    </source>
</evidence>
<name>A0A085LK77_9BILA</name>
<evidence type="ECO:0000256" key="1">
    <source>
        <dbReference type="SAM" id="MobiDB-lite"/>
    </source>
</evidence>
<dbReference type="EMBL" id="KL367713">
    <property type="protein sequence ID" value="KFD59931.1"/>
    <property type="molecule type" value="Genomic_DNA"/>
</dbReference>